<feature type="non-terminal residue" evidence="2">
    <location>
        <position position="132"/>
    </location>
</feature>
<dbReference type="AlphaFoldDB" id="A0A6P8HPX9"/>
<organism evidence="1 2">
    <name type="scientific">Actinia tenebrosa</name>
    <name type="common">Australian red waratah sea anemone</name>
    <dbReference type="NCBI Taxonomy" id="6105"/>
    <lineage>
        <taxon>Eukaryota</taxon>
        <taxon>Metazoa</taxon>
        <taxon>Cnidaria</taxon>
        <taxon>Anthozoa</taxon>
        <taxon>Hexacorallia</taxon>
        <taxon>Actiniaria</taxon>
        <taxon>Actiniidae</taxon>
        <taxon>Actinia</taxon>
    </lineage>
</organism>
<gene>
    <name evidence="2" type="primary">LOC116294879</name>
</gene>
<keyword evidence="1" id="KW-1185">Reference proteome</keyword>
<dbReference type="PANTHER" id="PTHR22930:SF267">
    <property type="entry name" value="NUCLEASE HARBI1-RELATED"/>
    <property type="match status" value="1"/>
</dbReference>
<dbReference type="InParanoid" id="A0A6P8HPX9"/>
<dbReference type="InterPro" id="IPR045249">
    <property type="entry name" value="HARBI1-like"/>
</dbReference>
<dbReference type="RefSeq" id="XP_031558424.1">
    <property type="nucleotide sequence ID" value="XM_031702564.1"/>
</dbReference>
<dbReference type="KEGG" id="aten:116294879"/>
<reference evidence="2" key="1">
    <citation type="submission" date="2025-08" db="UniProtKB">
        <authorList>
            <consortium name="RefSeq"/>
        </authorList>
    </citation>
    <scope>IDENTIFICATION</scope>
    <source>
        <tissue evidence="2">Tentacle</tissue>
    </source>
</reference>
<protein>
    <submittedName>
        <fullName evidence="2">Nuclease HARBI1</fullName>
    </submittedName>
</protein>
<dbReference type="OrthoDB" id="10067974at2759"/>
<sequence length="132" mass="15171">IDEFTDRELRMRYRFGRQSIIFITNLIYDDLKRKTKRNHALCPIDQVLIALRFYASGSFLQVIGDTVGVDKATVSRVVFSVTQALIARRDQFIKWPSNQEIQEIKNAFFQRGGFPGVIGCVDGTHIRIQAPH</sequence>
<dbReference type="Proteomes" id="UP000515163">
    <property type="component" value="Unplaced"/>
</dbReference>
<dbReference type="GeneID" id="116294879"/>
<accession>A0A6P8HPX9</accession>
<evidence type="ECO:0000313" key="1">
    <source>
        <dbReference type="Proteomes" id="UP000515163"/>
    </source>
</evidence>
<feature type="non-terminal residue" evidence="2">
    <location>
        <position position="1"/>
    </location>
</feature>
<dbReference type="PANTHER" id="PTHR22930">
    <property type="match status" value="1"/>
</dbReference>
<name>A0A6P8HPX9_ACTTE</name>
<dbReference type="InterPro" id="IPR026103">
    <property type="entry name" value="HARBI1_animal"/>
</dbReference>
<proteinExistence type="predicted"/>
<dbReference type="PRINTS" id="PR02086">
    <property type="entry name" value="PUTNUCHARBI1"/>
</dbReference>
<evidence type="ECO:0000313" key="2">
    <source>
        <dbReference type="RefSeq" id="XP_031558424.1"/>
    </source>
</evidence>